<proteinExistence type="predicted"/>
<sequence>MIELPVISVRKLIVAANFDWVDQGNIVTSVLPADIDESVTSILLRDASEGLAMHGDNMPHALAARVEVQIFFKKDLDVNPLGCKLLAMNMLSQNGWLVDTDRPLSADPDTGQFTATFYVKNKIIY</sequence>
<dbReference type="Pfam" id="PF05657">
    <property type="entry name" value="DUF806"/>
    <property type="match status" value="1"/>
</dbReference>
<evidence type="ECO:0008006" key="3">
    <source>
        <dbReference type="Google" id="ProtNLM"/>
    </source>
</evidence>
<dbReference type="InterPro" id="IPR008524">
    <property type="entry name" value="DUF806"/>
</dbReference>
<comment type="caution">
    <text evidence="1">The sequence shown here is derived from an EMBL/GenBank/DDBJ whole genome shotgun (WGS) entry which is preliminary data.</text>
</comment>
<gene>
    <name evidence="1" type="ORF">ME791_07680</name>
</gene>
<name>A0ABD0AFD3_9LACO</name>
<accession>A0ABD0AFD3</accession>
<evidence type="ECO:0000313" key="1">
    <source>
        <dbReference type="EMBL" id="GHN33616.1"/>
    </source>
</evidence>
<dbReference type="AlphaFoldDB" id="A0ABD0AFD3"/>
<dbReference type="RefSeq" id="WP_236160058.1">
    <property type="nucleotide sequence ID" value="NZ_BNHQ01000015.1"/>
</dbReference>
<organism evidence="1 2">
    <name type="scientific">Lactobacillus delbrueckii</name>
    <dbReference type="NCBI Taxonomy" id="1584"/>
    <lineage>
        <taxon>Bacteria</taxon>
        <taxon>Bacillati</taxon>
        <taxon>Bacillota</taxon>
        <taxon>Bacilli</taxon>
        <taxon>Lactobacillales</taxon>
        <taxon>Lactobacillaceae</taxon>
        <taxon>Lactobacillus</taxon>
    </lineage>
</organism>
<dbReference type="Proteomes" id="UP001054884">
    <property type="component" value="Unassembled WGS sequence"/>
</dbReference>
<dbReference type="EMBL" id="BNHY01000011">
    <property type="protein sequence ID" value="GHN33616.1"/>
    <property type="molecule type" value="Genomic_DNA"/>
</dbReference>
<protein>
    <recommendedName>
        <fullName evidence="3">Phage tail protein</fullName>
    </recommendedName>
</protein>
<evidence type="ECO:0000313" key="2">
    <source>
        <dbReference type="Proteomes" id="UP001054884"/>
    </source>
</evidence>
<reference evidence="1 2" key="1">
    <citation type="journal article" date="2022" name="J. Dairy Sci.">
        <title>Genetic diversity of Lactobacillus delbrueckii isolated from raw milk in Hokkaido, Japan.</title>
        <authorList>
            <person name="Tsuchihashi H."/>
            <person name="Ichikawa A."/>
            <person name="Takeda M."/>
            <person name="Koizumi A."/>
            <person name="Mizoguchi C."/>
            <person name="Ishida T."/>
            <person name="Kimura K."/>
        </authorList>
    </citation>
    <scope>NUCLEOTIDE SEQUENCE [LARGE SCALE GENOMIC DNA]</scope>
    <source>
        <strain evidence="1 2">ME-791</strain>
    </source>
</reference>